<evidence type="ECO:0000256" key="1">
    <source>
        <dbReference type="SAM" id="MobiDB-lite"/>
    </source>
</evidence>
<comment type="caution">
    <text evidence="4">The sequence shown here is derived from an EMBL/GenBank/DDBJ whole genome shotgun (WGS) entry which is preliminary data.</text>
</comment>
<keyword evidence="2" id="KW-1133">Transmembrane helix</keyword>
<dbReference type="Proteomes" id="UP001217485">
    <property type="component" value="Unassembled WGS sequence"/>
</dbReference>
<evidence type="ECO:0000313" key="4">
    <source>
        <dbReference type="EMBL" id="MDC0678052.1"/>
    </source>
</evidence>
<name>A0ABT5BYM2_9BACT</name>
<dbReference type="EMBL" id="JAQNDK010000001">
    <property type="protein sequence ID" value="MDC0678052.1"/>
    <property type="molecule type" value="Genomic_DNA"/>
</dbReference>
<accession>A0ABT5BYM2</accession>
<dbReference type="RefSeq" id="WP_272094814.1">
    <property type="nucleotide sequence ID" value="NZ_JAQNDK010000001.1"/>
</dbReference>
<evidence type="ECO:0000256" key="2">
    <source>
        <dbReference type="SAM" id="Phobius"/>
    </source>
</evidence>
<feature type="domain" description="Zinc-ribbon" evidence="3">
    <location>
        <begin position="2"/>
        <end position="24"/>
    </location>
</feature>
<keyword evidence="5" id="KW-1185">Reference proteome</keyword>
<dbReference type="InterPro" id="IPR026870">
    <property type="entry name" value="Zinc_ribbon_dom"/>
</dbReference>
<evidence type="ECO:0000259" key="3">
    <source>
        <dbReference type="Pfam" id="PF13240"/>
    </source>
</evidence>
<feature type="region of interest" description="Disordered" evidence="1">
    <location>
        <begin position="51"/>
        <end position="73"/>
    </location>
</feature>
<organism evidence="4 5">
    <name type="scientific">Sorangium atrum</name>
    <dbReference type="NCBI Taxonomy" id="2995308"/>
    <lineage>
        <taxon>Bacteria</taxon>
        <taxon>Pseudomonadati</taxon>
        <taxon>Myxococcota</taxon>
        <taxon>Polyangia</taxon>
        <taxon>Polyangiales</taxon>
        <taxon>Polyangiaceae</taxon>
        <taxon>Sorangium</taxon>
    </lineage>
</organism>
<protein>
    <submittedName>
        <fullName evidence="4">Zinc ribbon domain-containing protein</fullName>
    </submittedName>
</protein>
<keyword evidence="2" id="KW-0812">Transmembrane</keyword>
<gene>
    <name evidence="4" type="ORF">POL72_09940</name>
</gene>
<dbReference type="Pfam" id="PF13240">
    <property type="entry name" value="Zn_Ribbon_1"/>
    <property type="match status" value="1"/>
</dbReference>
<sequence>MHCPHCGRPVPEGSIACPHCGAALAPPGGAAGYYGMKPAARTMVGVTLPDLLRQTPSAPGGAGPGQAALPPMAGAPAAASRTIVGMPAAIFGAASAPAPAQADPRLSGGTLVVGTPAAVAPGARLDVPAAPAAPLHAAAALPLHAAPASPLHAAPASPLHAAPAAPLYAAPGDLRLDHTVPIAPGLAAARGPVPLPAVSRTLVGVARPGIAPLAPGAPADPEPDPELDSRYQPAGELGATIAPARFRAPPLQNPALMRPHRLKHRLPPPKGERRPRTSRRAVAVVVAGGVLALGAVLFALLWPSAPPVTARARADAGGREVIELRCDSCPDGTAVSIGEGRATTAGRVAQIPLASPLSVGENRMKVAIDRPGSGRDETVGVSIHVAYRIRPDLGTLQGERPSIQVVVEASKGTQVILDGKEVALTSGRAIESIDVTDAVEGPSDETKTLSRQVPYTVTPPDGPREQGMVSVAVGIVPLTIEAPGPSVVIDKESFVLAGRTARGAQIFAGAHPIAVRPDGTFAHVMNVSSVGATQFEVRAKMQGMAPRIAKLAVRRVDRLDTAAKEFAGRGPIGYAELAAGGKDHVGKPIALTGEVVEVRRQGYSTLILLSIPPASGCAGGKESGAAAASASAAPRAPEACKVRLVHGADNPAQRGDILTAYGSISPPFVAPGGAEIPEVQVEFTVKGGR</sequence>
<evidence type="ECO:0000313" key="5">
    <source>
        <dbReference type="Proteomes" id="UP001217485"/>
    </source>
</evidence>
<keyword evidence="2" id="KW-0472">Membrane</keyword>
<proteinExistence type="predicted"/>
<feature type="transmembrane region" description="Helical" evidence="2">
    <location>
        <begin position="281"/>
        <end position="302"/>
    </location>
</feature>
<reference evidence="4 5" key="1">
    <citation type="submission" date="2023-01" db="EMBL/GenBank/DDBJ databases">
        <title>Minimal conservation of predation-associated metabolite biosynthetic gene clusters underscores biosynthetic potential of Myxococcota including descriptions for ten novel species: Archangium lansinium sp. nov., Myxococcus landrumus sp. nov., Nannocystis bai.</title>
        <authorList>
            <person name="Ahearne A."/>
            <person name="Stevens C."/>
            <person name="Dowd S."/>
        </authorList>
    </citation>
    <scope>NUCLEOTIDE SEQUENCE [LARGE SCALE GENOMIC DNA]</scope>
    <source>
        <strain evidence="4 5">WIWO2</strain>
    </source>
</reference>